<evidence type="ECO:0000256" key="1">
    <source>
        <dbReference type="SAM" id="Coils"/>
    </source>
</evidence>
<dbReference type="Proteomes" id="UP000294257">
    <property type="component" value="Unassembled WGS sequence"/>
</dbReference>
<proteinExistence type="predicted"/>
<dbReference type="OrthoDB" id="3682217at2"/>
<evidence type="ECO:0008006" key="4">
    <source>
        <dbReference type="Google" id="ProtNLM"/>
    </source>
</evidence>
<reference evidence="2 3" key="1">
    <citation type="submission" date="2019-02" db="EMBL/GenBank/DDBJ databases">
        <title>Genomic Encyclopedia of Type Strains, Phase IV (KMG-IV): sequencing the most valuable type-strain genomes for metagenomic binning, comparative biology and taxonomic classification.</title>
        <authorList>
            <person name="Goeker M."/>
        </authorList>
    </citation>
    <scope>NUCLEOTIDE SEQUENCE [LARGE SCALE GENOMIC DNA]</scope>
    <source>
        <strain evidence="2 3">DSM 101727</strain>
    </source>
</reference>
<keyword evidence="1" id="KW-0175">Coiled coil</keyword>
<protein>
    <recommendedName>
        <fullName evidence="4">Polysaccharide pyruvyl transferase</fullName>
    </recommendedName>
</protein>
<evidence type="ECO:0000313" key="2">
    <source>
        <dbReference type="EMBL" id="RZS37493.1"/>
    </source>
</evidence>
<organism evidence="2 3">
    <name type="scientific">Herbihabitans rhizosphaerae</name>
    <dbReference type="NCBI Taxonomy" id="1872711"/>
    <lineage>
        <taxon>Bacteria</taxon>
        <taxon>Bacillati</taxon>
        <taxon>Actinomycetota</taxon>
        <taxon>Actinomycetes</taxon>
        <taxon>Pseudonocardiales</taxon>
        <taxon>Pseudonocardiaceae</taxon>
        <taxon>Herbihabitans</taxon>
    </lineage>
</organism>
<feature type="coiled-coil region" evidence="1">
    <location>
        <begin position="366"/>
        <end position="425"/>
    </location>
</feature>
<evidence type="ECO:0000313" key="3">
    <source>
        <dbReference type="Proteomes" id="UP000294257"/>
    </source>
</evidence>
<dbReference type="AlphaFoldDB" id="A0A4V2ESG5"/>
<dbReference type="RefSeq" id="WP_130344993.1">
    <property type="nucleotide sequence ID" value="NZ_SGWQ01000005.1"/>
</dbReference>
<keyword evidence="3" id="KW-1185">Reference proteome</keyword>
<comment type="caution">
    <text evidence="2">The sequence shown here is derived from an EMBL/GenBank/DDBJ whole genome shotgun (WGS) entry which is preliminary data.</text>
</comment>
<name>A0A4V2ESG5_9PSEU</name>
<dbReference type="EMBL" id="SGWQ01000005">
    <property type="protein sequence ID" value="RZS37493.1"/>
    <property type="molecule type" value="Genomic_DNA"/>
</dbReference>
<sequence length="465" mass="49321">MSAPSDAPAAGAVAIWGSTDLPGLGDQLLSRVTEHELLARLPGWRADTLAPLGWLRPSIADEGRPAAPFGLYDHTRCARLAGATALSLVCPSFPLGLTVHAFVDLYPAEDIGDAHRYLTAGLGEDLERTHPIAWAGVRVAADPYAALITAAERVTYRAVRDTRSRDRLVAAGLTGEITVIPHPALAVRQTVDTAVLDAVRAQLRQLGVLPGEGDYAVLALATSTVDGPDEVAPGLADALTEVLADTGAEHVVVLPDLASTDRLAVLAGATVVIATDEHVAAATAGLGVHWVLLDVTGEDGVAAAEFGQPERIVRSADGLAAAVRSTRNSLSYKDSALEALNVHFGRLAELAAAAGRARGTGERRDATQLVEENAALRRALDRHRQLAMTERERLIDAVRAAEDERDAARAEVESARAGVAEAERRTQEIAALAEHRQQELDAWEHTKLVRWSSPLRKAYGKAKGR</sequence>
<gene>
    <name evidence="2" type="ORF">EV193_10548</name>
</gene>
<accession>A0A4V2ESG5</accession>